<reference evidence="1" key="2">
    <citation type="journal article" date="2021" name="Data Brief">
        <title>Draft genome sequence data of the facultative, thermophilic, xylanolytic bacterium Paenibacillus sp. strain DA-C8.</title>
        <authorList>
            <person name="Chhe C."/>
            <person name="Uke A."/>
            <person name="Baramee S."/>
            <person name="Ungkulpasvich U."/>
            <person name="Tachaapaikoon C."/>
            <person name="Pason P."/>
            <person name="Waeonukul R."/>
            <person name="Ratanakhanokchai K."/>
            <person name="Kosugi A."/>
        </authorList>
    </citation>
    <scope>NUCLEOTIDE SEQUENCE</scope>
    <source>
        <strain evidence="1">DA-C8</strain>
    </source>
</reference>
<protein>
    <submittedName>
        <fullName evidence="1">Uncharacterized protein</fullName>
    </submittedName>
</protein>
<name>A0A916VH13_9BACL</name>
<organism evidence="1 2">
    <name type="scientific">Insulibacter thermoxylanivorax</name>
    <dbReference type="NCBI Taxonomy" id="2749268"/>
    <lineage>
        <taxon>Bacteria</taxon>
        <taxon>Bacillati</taxon>
        <taxon>Bacillota</taxon>
        <taxon>Bacilli</taxon>
        <taxon>Bacillales</taxon>
        <taxon>Paenibacillaceae</taxon>
        <taxon>Insulibacter</taxon>
    </lineage>
</organism>
<dbReference type="EMBL" id="BMAQ01000064">
    <property type="protein sequence ID" value="GFR39578.1"/>
    <property type="molecule type" value="Genomic_DNA"/>
</dbReference>
<accession>A0A916VH13</accession>
<evidence type="ECO:0000313" key="2">
    <source>
        <dbReference type="Proteomes" id="UP000654993"/>
    </source>
</evidence>
<sequence>MSTPIRLYLLDIDPATERRLLSLAQRHLKLVLESGHRHTSSKRRAEIAQEIEAIRSERDSIIARLRKEAEMRVTS</sequence>
<dbReference type="AlphaFoldDB" id="A0A916VH13"/>
<proteinExistence type="predicted"/>
<reference evidence="1" key="1">
    <citation type="submission" date="2020-08" db="EMBL/GenBank/DDBJ databases">
        <authorList>
            <person name="Uke A."/>
            <person name="Chhe C."/>
            <person name="Baramee S."/>
            <person name="Kosugi A."/>
        </authorList>
    </citation>
    <scope>NUCLEOTIDE SEQUENCE</scope>
    <source>
        <strain evidence="1">DA-C8</strain>
    </source>
</reference>
<evidence type="ECO:0000313" key="1">
    <source>
        <dbReference type="EMBL" id="GFR39578.1"/>
    </source>
</evidence>
<dbReference type="Proteomes" id="UP000654993">
    <property type="component" value="Unassembled WGS sequence"/>
</dbReference>
<gene>
    <name evidence="1" type="ORF">PRECH8_28740</name>
</gene>
<dbReference type="RefSeq" id="WP_200967768.1">
    <property type="nucleotide sequence ID" value="NZ_BMAQ01000064.1"/>
</dbReference>
<comment type="caution">
    <text evidence="1">The sequence shown here is derived from an EMBL/GenBank/DDBJ whole genome shotgun (WGS) entry which is preliminary data.</text>
</comment>
<keyword evidence="2" id="KW-1185">Reference proteome</keyword>